<dbReference type="InterPro" id="IPR036412">
    <property type="entry name" value="HAD-like_sf"/>
</dbReference>
<reference evidence="1 2" key="1">
    <citation type="submission" date="2016-01" db="EMBL/GenBank/DDBJ databases">
        <authorList>
            <person name="Mitreva M."/>
            <person name="Pepin K.H."/>
            <person name="Mihindukulasuriya K.A."/>
            <person name="Fulton R."/>
            <person name="Fronick C."/>
            <person name="O'Laughlin M."/>
            <person name="Miner T."/>
            <person name="Herter B."/>
            <person name="Rosa B.A."/>
            <person name="Cordes M."/>
            <person name="Tomlinson C."/>
            <person name="Wollam A."/>
            <person name="Palsikar V.B."/>
            <person name="Mardis E.R."/>
            <person name="Wilson R.K."/>
        </authorList>
    </citation>
    <scope>NUCLEOTIDE SEQUENCE [LARGE SCALE GENOMIC DNA]</scope>
    <source>
        <strain evidence="1 2">DNF00696</strain>
    </source>
</reference>
<dbReference type="RefSeq" id="WP_060920640.1">
    <property type="nucleotide sequence ID" value="NZ_JAWFWJ010000008.1"/>
</dbReference>
<organism evidence="1 2">
    <name type="scientific">Varibaculum cambriense</name>
    <dbReference type="NCBI Taxonomy" id="184870"/>
    <lineage>
        <taxon>Bacteria</taxon>
        <taxon>Bacillati</taxon>
        <taxon>Actinomycetota</taxon>
        <taxon>Actinomycetes</taxon>
        <taxon>Actinomycetales</taxon>
        <taxon>Actinomycetaceae</taxon>
        <taxon>Varibaculum</taxon>
    </lineage>
</organism>
<dbReference type="EMBL" id="LSDN01000018">
    <property type="protein sequence ID" value="KXB80226.1"/>
    <property type="molecule type" value="Genomic_DNA"/>
</dbReference>
<dbReference type="InterPro" id="IPR044999">
    <property type="entry name" value="CbbY-like"/>
</dbReference>
<dbReference type="Pfam" id="PF00702">
    <property type="entry name" value="Hydrolase"/>
    <property type="match status" value="1"/>
</dbReference>
<comment type="caution">
    <text evidence="1">The sequence shown here is derived from an EMBL/GenBank/DDBJ whole genome shotgun (WGS) entry which is preliminary data.</text>
</comment>
<name>A0AB34WYG5_9ACTO</name>
<dbReference type="InterPro" id="IPR006439">
    <property type="entry name" value="HAD-SF_hydro_IA"/>
</dbReference>
<evidence type="ECO:0000313" key="1">
    <source>
        <dbReference type="EMBL" id="KXB80226.1"/>
    </source>
</evidence>
<dbReference type="Gene3D" id="3.40.50.1000">
    <property type="entry name" value="HAD superfamily/HAD-like"/>
    <property type="match status" value="1"/>
</dbReference>
<dbReference type="SFLD" id="SFLDG01129">
    <property type="entry name" value="C1.5:_HAD__Beta-PGM__Phosphata"/>
    <property type="match status" value="1"/>
</dbReference>
<evidence type="ECO:0000313" key="2">
    <source>
        <dbReference type="Proteomes" id="UP000070572"/>
    </source>
</evidence>
<dbReference type="PANTHER" id="PTHR42896">
    <property type="entry name" value="XYLULOSE-1,5-BISPHOSPHATE (XUBP) PHOSPHATASE"/>
    <property type="match status" value="1"/>
</dbReference>
<protein>
    <submittedName>
        <fullName evidence="1">HAD hydrolase, family IA, variant 3</fullName>
    </submittedName>
</protein>
<accession>A0AB34WYG5</accession>
<dbReference type="Proteomes" id="UP000070572">
    <property type="component" value="Unassembled WGS sequence"/>
</dbReference>
<dbReference type="Gene3D" id="1.10.150.240">
    <property type="entry name" value="Putative phosphatase, domain 2"/>
    <property type="match status" value="1"/>
</dbReference>
<dbReference type="PANTHER" id="PTHR42896:SF2">
    <property type="entry name" value="CBBY-LIKE PROTEIN"/>
    <property type="match status" value="1"/>
</dbReference>
<proteinExistence type="predicted"/>
<dbReference type="SFLD" id="SFLDS00003">
    <property type="entry name" value="Haloacid_Dehalogenase"/>
    <property type="match status" value="1"/>
</dbReference>
<dbReference type="PRINTS" id="PR00413">
    <property type="entry name" value="HADHALOGNASE"/>
</dbReference>
<sequence length="258" mass="28302">MSKLKGILFDCDGVLAETERDGHRVAFNRTFEKFNLPFHWGAEEYAEYVRIGGGKNRIRSYLEARGWDFPGVPKSEEERNDYINSLHKDKSASFVEIVDSGKLPARSGVKRLIEQALAREVTVAVVSSSAVLSVEKVLRHVVGAEMAAKIRVFGGEHVSNSKPAPDLYLYALKELQLNPEDVMVVEDTRIGCLAGVRAGCKVLVTPSHYSHDEDFEGASAVVSCLGSKEEKAKLVKGDPGILSDGLVTVDTLQKVLQN</sequence>
<gene>
    <name evidence="1" type="ORF">HMPREF1862_01450</name>
</gene>
<dbReference type="AlphaFoldDB" id="A0AB34WYG5"/>
<dbReference type="SUPFAM" id="SSF56784">
    <property type="entry name" value="HAD-like"/>
    <property type="match status" value="1"/>
</dbReference>
<dbReference type="NCBIfam" id="TIGR01509">
    <property type="entry name" value="HAD-SF-IA-v3"/>
    <property type="match status" value="1"/>
</dbReference>
<dbReference type="InterPro" id="IPR023198">
    <property type="entry name" value="PGP-like_dom2"/>
</dbReference>
<keyword evidence="1" id="KW-0378">Hydrolase</keyword>
<dbReference type="GO" id="GO:0016787">
    <property type="term" value="F:hydrolase activity"/>
    <property type="evidence" value="ECO:0007669"/>
    <property type="project" value="UniProtKB-KW"/>
</dbReference>
<dbReference type="InterPro" id="IPR023214">
    <property type="entry name" value="HAD_sf"/>
</dbReference>